<protein>
    <recommendedName>
        <fullName evidence="3">VWA domain-containing protein</fullName>
    </recommendedName>
</protein>
<dbReference type="PANTHER" id="PTHR39338">
    <property type="entry name" value="BLL5662 PROTEIN-RELATED"/>
    <property type="match status" value="1"/>
</dbReference>
<dbReference type="KEGG" id="pfaa:MM59RIKEN_28400"/>
<dbReference type="EMBL" id="AP023420">
    <property type="protein sequence ID" value="BCK85521.1"/>
    <property type="molecule type" value="Genomic_DNA"/>
</dbReference>
<dbReference type="PANTHER" id="PTHR39338:SF7">
    <property type="entry name" value="BLL6692 PROTEIN"/>
    <property type="match status" value="1"/>
</dbReference>
<reference evidence="1" key="1">
    <citation type="submission" date="2020-09" db="EMBL/GenBank/DDBJ databases">
        <title>New species isolated from human feces.</title>
        <authorList>
            <person name="Kitahara M."/>
            <person name="Shigeno Y."/>
            <person name="Shime M."/>
            <person name="Matsumoto Y."/>
            <person name="Nakamura S."/>
            <person name="Motooka D."/>
            <person name="Fukuoka S."/>
            <person name="Nishikawa H."/>
            <person name="Benno Y."/>
        </authorList>
    </citation>
    <scope>NUCLEOTIDE SEQUENCE</scope>
    <source>
        <strain evidence="1">MM59</strain>
    </source>
</reference>
<dbReference type="RefSeq" id="WP_213543582.1">
    <property type="nucleotide sequence ID" value="NZ_AP023420.1"/>
</dbReference>
<gene>
    <name evidence="1" type="ORF">MM59RIKEN_28400</name>
</gene>
<dbReference type="Pfam" id="PF05762">
    <property type="entry name" value="VWA_CoxE"/>
    <property type="match status" value="1"/>
</dbReference>
<name>A0A810QJC5_9FIRM</name>
<keyword evidence="2" id="KW-1185">Reference proteome</keyword>
<dbReference type="Proteomes" id="UP000679848">
    <property type="component" value="Chromosome"/>
</dbReference>
<accession>A0A810QJC5</accession>
<dbReference type="AlphaFoldDB" id="A0A810QJC5"/>
<sequence>MFVSLFYRFRSNGLKVSLEEWLTLMNGLQQGLHDCSLHGFYTLCRAVVVSSETDFDRFDQVFFEFFRGIEPQERLPEAMLQWLEHPELTRSDWKLLGKFTNMQVEEIETLFAKRLQEQKEEHNGGRKWVGTEGYTAFGNQGEKMFGIRVAGDSRYHSAYRIAGERRYRDWRTDCTLDSRQFQMAFRSLRQLSKETDAPKTELDIGGTIRKTCENAGRMEVMYTRPRKNMLKLLLLMDSGGSMEPYQQLCSLLFQSVSKVGHFKDLKIYYFHNRPGSLIYQDPTLTLSSAVETEGLLKNLSSDYRAIFVGDGEMSLRELLGRDGVSSSKSGLDWLKQFKKKYPHAIWLHPQEPPVGSSYWTQSFRLIGEQFDMYQVTVEGLTQGMRKLLANR</sequence>
<evidence type="ECO:0000313" key="2">
    <source>
        <dbReference type="Proteomes" id="UP000679848"/>
    </source>
</evidence>
<proteinExistence type="predicted"/>
<evidence type="ECO:0000313" key="1">
    <source>
        <dbReference type="EMBL" id="BCK85521.1"/>
    </source>
</evidence>
<dbReference type="InterPro" id="IPR008912">
    <property type="entry name" value="Uncharacterised_CoxE"/>
</dbReference>
<organism evidence="1 2">
    <name type="scientific">Pusillibacter faecalis</name>
    <dbReference type="NCBI Taxonomy" id="2714358"/>
    <lineage>
        <taxon>Bacteria</taxon>
        <taxon>Bacillati</taxon>
        <taxon>Bacillota</taxon>
        <taxon>Clostridia</taxon>
        <taxon>Eubacteriales</taxon>
        <taxon>Oscillospiraceae</taxon>
        <taxon>Pusillibacter</taxon>
    </lineage>
</organism>
<evidence type="ECO:0008006" key="3">
    <source>
        <dbReference type="Google" id="ProtNLM"/>
    </source>
</evidence>